<dbReference type="AlphaFoldDB" id="A0A4Y8S3E0"/>
<evidence type="ECO:0000313" key="5">
    <source>
        <dbReference type="Proteomes" id="UP000297540"/>
    </source>
</evidence>
<dbReference type="OrthoDB" id="1235043at2"/>
<gene>
    <name evidence="4" type="ORF">E2R66_25710</name>
</gene>
<dbReference type="Pfam" id="PF19919">
    <property type="entry name" value="bpX3"/>
    <property type="match status" value="1"/>
</dbReference>
<evidence type="ECO:0000259" key="3">
    <source>
        <dbReference type="Pfam" id="PF19919"/>
    </source>
</evidence>
<dbReference type="Proteomes" id="UP000297540">
    <property type="component" value="Unassembled WGS sequence"/>
</dbReference>
<keyword evidence="2" id="KW-1133">Transmembrane helix</keyword>
<feature type="domain" description="MoxR-vWA-beta-propeller ternary system" evidence="3">
    <location>
        <begin position="2"/>
        <end position="174"/>
    </location>
</feature>
<dbReference type="RefSeq" id="WP_133236341.1">
    <property type="nucleotide sequence ID" value="NZ_SOZE01000044.1"/>
</dbReference>
<dbReference type="SUPFAM" id="SSF48452">
    <property type="entry name" value="TPR-like"/>
    <property type="match status" value="1"/>
</dbReference>
<proteinExistence type="predicted"/>
<evidence type="ECO:0000256" key="1">
    <source>
        <dbReference type="SAM" id="Coils"/>
    </source>
</evidence>
<keyword evidence="2" id="KW-0812">Transmembrane</keyword>
<reference evidence="4 5" key="1">
    <citation type="journal article" date="2017" name="Int. J. Syst. Evol. Microbiol.">
        <title>Mucilaginibacterpsychrotolerans sp. nov., isolated from peatlands.</title>
        <authorList>
            <person name="Deng Y."/>
            <person name="Shen L."/>
            <person name="Xu B."/>
            <person name="Liu Y."/>
            <person name="Gu Z."/>
            <person name="Liu H."/>
            <person name="Zhou Y."/>
        </authorList>
    </citation>
    <scope>NUCLEOTIDE SEQUENCE [LARGE SCALE GENOMIC DNA]</scope>
    <source>
        <strain evidence="4 5">NH7-4</strain>
    </source>
</reference>
<dbReference type="InterPro" id="IPR045551">
    <property type="entry name" value="bpX3"/>
</dbReference>
<keyword evidence="1" id="KW-0175">Coiled coil</keyword>
<evidence type="ECO:0000256" key="2">
    <source>
        <dbReference type="SAM" id="Phobius"/>
    </source>
</evidence>
<feature type="coiled-coil region" evidence="1">
    <location>
        <begin position="288"/>
        <end position="315"/>
    </location>
</feature>
<keyword evidence="2" id="KW-0472">Membrane</keyword>
<dbReference type="InterPro" id="IPR011990">
    <property type="entry name" value="TPR-like_helical_dom_sf"/>
</dbReference>
<evidence type="ECO:0000313" key="4">
    <source>
        <dbReference type="EMBL" id="TFF33483.1"/>
    </source>
</evidence>
<accession>A0A4Y8S3E0</accession>
<protein>
    <recommendedName>
        <fullName evidence="3">MoxR-vWA-beta-propeller ternary system domain-containing protein</fullName>
    </recommendedName>
</protein>
<name>A0A4Y8S3E0_9SPHI</name>
<organism evidence="4 5">
    <name type="scientific">Mucilaginibacter psychrotolerans</name>
    <dbReference type="NCBI Taxonomy" id="1524096"/>
    <lineage>
        <taxon>Bacteria</taxon>
        <taxon>Pseudomonadati</taxon>
        <taxon>Bacteroidota</taxon>
        <taxon>Sphingobacteriia</taxon>
        <taxon>Sphingobacteriales</taxon>
        <taxon>Sphingobacteriaceae</taxon>
        <taxon>Mucilaginibacter</taxon>
    </lineage>
</organism>
<dbReference type="EMBL" id="SOZE01000044">
    <property type="protein sequence ID" value="TFF33483.1"/>
    <property type="molecule type" value="Genomic_DNA"/>
</dbReference>
<feature type="transmembrane region" description="Helical" evidence="2">
    <location>
        <begin position="212"/>
        <end position="238"/>
    </location>
</feature>
<feature type="transmembrane region" description="Helical" evidence="2">
    <location>
        <begin position="244"/>
        <end position="261"/>
    </location>
</feature>
<sequence length="946" mass="105371">MELQLVYSEKKSGAVQGAFIPGALPADWFRELDSWQVPLASLRCFVLPLTLAENSAGGLFVVFDGKALPPLGVVRYPYTRLGDQLFIPLNAGLQPVVAISELKTLLLWELQVFHPGIGLVGFEAKDEVILGSLLRLSGPLVSDWSLAHPGIMPAPPLQMIGLEAEEAPEDVLDTIKAEVNIKPLSEIPASDAGETELGRQGKKALNLLTRAGLYLLFGLMFIGPVILAIIALGFLALLFKQDDFPTGALVPLLIILGRVVFKIPGLFSFGGRSNVNTSNQQGFFQRTKQWLNQRLEELEKKRDSELKRLVDLFDKDTDEALKYAIPLSSPYLDRGTAPPSALLTRRSLDFNLRKLGGGGRVDGWDLGDYNRMLRDRYEKAANEAIAAGNFKRAAYVYAHLLGNFFSAANVLQQGKCYREAAAIYKDHLKNERMAAECLEKGGLLAEAIPLYIHLNLLEKAGDLYRQLGQEEKALLHYRQRQEELKAAGDHLQAAALTREKLNEEEEGLQLLLEGWQDSKNAERCLEVYLGHFAVIEPGELVPMAKKVYAQHVPRLKRTSFLNVLAGMAAKMPEGHFRAASLDMAYEIVHQQASAGDTSGLQLLGRFLPQDRLVGGDTNRFIQNRLSLPPLLSGASYLELDKYTAWLSLAVYHDQLLAIGLKKDELHFLRMNWEGKTNDRYLFKVPAGAQPYYLVTDAGLSEQALVLGESLSTYLEQKLESYSYFDRELWLRSVNYLPGGNLACCLNAAGGVTVLHFHMHGLVLSHFNQKGDLLKTLDCKIEDERFHPGQARFEPGRMVWRKDHFYYYLDNLLLRLSFTGDVEILSLEEPILKISVSGPHTALKIAVLTIEGAFMVTPLLKEMKVSSERFAHDLQGTDIQLLTDNRLVITDAQSAAVFDTSTDTPGRQSTIQTEQEIKAVLPVPKRHHCAFLEADNRLSVYDLSQVP</sequence>
<comment type="caution">
    <text evidence="4">The sequence shown here is derived from an EMBL/GenBank/DDBJ whole genome shotgun (WGS) entry which is preliminary data.</text>
</comment>
<keyword evidence="5" id="KW-1185">Reference proteome</keyword>